<organism evidence="5 6">
    <name type="scientific">Dillenia turbinata</name>
    <dbReference type="NCBI Taxonomy" id="194707"/>
    <lineage>
        <taxon>Eukaryota</taxon>
        <taxon>Viridiplantae</taxon>
        <taxon>Streptophyta</taxon>
        <taxon>Embryophyta</taxon>
        <taxon>Tracheophyta</taxon>
        <taxon>Spermatophyta</taxon>
        <taxon>Magnoliopsida</taxon>
        <taxon>eudicotyledons</taxon>
        <taxon>Gunneridae</taxon>
        <taxon>Pentapetalae</taxon>
        <taxon>Dilleniales</taxon>
        <taxon>Dilleniaceae</taxon>
        <taxon>Dillenia</taxon>
    </lineage>
</organism>
<comment type="caution">
    <text evidence="5">The sequence shown here is derived from an EMBL/GenBank/DDBJ whole genome shotgun (WGS) entry which is preliminary data.</text>
</comment>
<dbReference type="InterPro" id="IPR047109">
    <property type="entry name" value="CAD-like"/>
</dbReference>
<keyword evidence="3" id="KW-0560">Oxidoreductase</keyword>
<dbReference type="EMBL" id="JBAMMX010000011">
    <property type="protein sequence ID" value="KAK6931866.1"/>
    <property type="molecule type" value="Genomic_DNA"/>
</dbReference>
<protein>
    <submittedName>
        <fullName evidence="5">Alcohol dehydrogenase, N-terminal</fullName>
    </submittedName>
</protein>
<evidence type="ECO:0000259" key="4">
    <source>
        <dbReference type="Pfam" id="PF08240"/>
    </source>
</evidence>
<name>A0AAN8VL17_9MAGN</name>
<keyword evidence="6" id="KW-1185">Reference proteome</keyword>
<sequence length="255" mass="28160">MEVGSGVTKFEIGDVVGVGCIVGCCRNCKACKSGIEQYCNKTIWSYNDVCADDKPTQGGFARATVVDQRFVVKIVGVAPEQAAPLVCAGVTAYPLLPLWVEKEWFESRNTGAWRCGTHGCENGKGNGISCHSHKFIGQEEREREDAMEHLGAHEYLVSCDATKMQEAADSLDYIIDTIPVDGKLILMGLINQPLQFRSTEVLLGRKTITGSFIGSMKEMEEMLEFCGERNLTSMIEVVKMDYVNKAIERLEKNDV</sequence>
<dbReference type="Gene3D" id="3.40.50.720">
    <property type="entry name" value="NAD(P)-binding Rossmann-like Domain"/>
    <property type="match status" value="1"/>
</dbReference>
<dbReference type="AlphaFoldDB" id="A0AAN8VL17"/>
<evidence type="ECO:0000256" key="1">
    <source>
        <dbReference type="ARBA" id="ARBA00022723"/>
    </source>
</evidence>
<keyword evidence="1" id="KW-0479">Metal-binding</keyword>
<dbReference type="Proteomes" id="UP001370490">
    <property type="component" value="Unassembled WGS sequence"/>
</dbReference>
<dbReference type="SUPFAM" id="SSF51735">
    <property type="entry name" value="NAD(P)-binding Rossmann-fold domains"/>
    <property type="match status" value="1"/>
</dbReference>
<evidence type="ECO:0000313" key="6">
    <source>
        <dbReference type="Proteomes" id="UP001370490"/>
    </source>
</evidence>
<dbReference type="GO" id="GO:0016616">
    <property type="term" value="F:oxidoreductase activity, acting on the CH-OH group of donors, NAD or NADP as acceptor"/>
    <property type="evidence" value="ECO:0007669"/>
    <property type="project" value="InterPro"/>
</dbReference>
<dbReference type="InterPro" id="IPR013154">
    <property type="entry name" value="ADH-like_N"/>
</dbReference>
<dbReference type="Pfam" id="PF08240">
    <property type="entry name" value="ADH_N"/>
    <property type="match status" value="1"/>
</dbReference>
<proteinExistence type="predicted"/>
<feature type="domain" description="Alcohol dehydrogenase-like N-terminal" evidence="4">
    <location>
        <begin position="2"/>
        <end position="74"/>
    </location>
</feature>
<dbReference type="Gene3D" id="3.90.180.10">
    <property type="entry name" value="Medium-chain alcohol dehydrogenases, catalytic domain"/>
    <property type="match status" value="1"/>
</dbReference>
<dbReference type="InterPro" id="IPR011032">
    <property type="entry name" value="GroES-like_sf"/>
</dbReference>
<evidence type="ECO:0000313" key="5">
    <source>
        <dbReference type="EMBL" id="KAK6931866.1"/>
    </source>
</evidence>
<accession>A0AAN8VL17</accession>
<evidence type="ECO:0000256" key="3">
    <source>
        <dbReference type="ARBA" id="ARBA00023002"/>
    </source>
</evidence>
<keyword evidence="2" id="KW-0862">Zinc</keyword>
<evidence type="ECO:0000256" key="2">
    <source>
        <dbReference type="ARBA" id="ARBA00022833"/>
    </source>
</evidence>
<gene>
    <name evidence="5" type="ORF">RJ641_003659</name>
</gene>
<dbReference type="InterPro" id="IPR036291">
    <property type="entry name" value="NAD(P)-bd_dom_sf"/>
</dbReference>
<dbReference type="PANTHER" id="PTHR42683">
    <property type="entry name" value="ALDEHYDE REDUCTASE"/>
    <property type="match status" value="1"/>
</dbReference>
<reference evidence="5 6" key="1">
    <citation type="submission" date="2023-12" db="EMBL/GenBank/DDBJ databases">
        <title>A high-quality genome assembly for Dillenia turbinata (Dilleniales).</title>
        <authorList>
            <person name="Chanderbali A."/>
        </authorList>
    </citation>
    <scope>NUCLEOTIDE SEQUENCE [LARGE SCALE GENOMIC DNA]</scope>
    <source>
        <strain evidence="5">LSX21</strain>
        <tissue evidence="5">Leaf</tissue>
    </source>
</reference>
<dbReference type="SUPFAM" id="SSF50129">
    <property type="entry name" value="GroES-like"/>
    <property type="match status" value="1"/>
</dbReference>
<dbReference type="GO" id="GO:0046872">
    <property type="term" value="F:metal ion binding"/>
    <property type="evidence" value="ECO:0007669"/>
    <property type="project" value="UniProtKB-KW"/>
</dbReference>